<evidence type="ECO:0000313" key="4">
    <source>
        <dbReference type="Proteomes" id="UP000199161"/>
    </source>
</evidence>
<accession>A0A1I1DHE2</accession>
<keyword evidence="4" id="KW-1185">Reference proteome</keyword>
<feature type="transmembrane region" description="Helical" evidence="2">
    <location>
        <begin position="77"/>
        <end position="99"/>
    </location>
</feature>
<proteinExistence type="predicted"/>
<evidence type="ECO:0000256" key="1">
    <source>
        <dbReference type="SAM" id="MobiDB-lite"/>
    </source>
</evidence>
<evidence type="ECO:0000256" key="2">
    <source>
        <dbReference type="SAM" id="Phobius"/>
    </source>
</evidence>
<reference evidence="4" key="1">
    <citation type="submission" date="2016-10" db="EMBL/GenBank/DDBJ databases">
        <authorList>
            <person name="Varghese N."/>
            <person name="Submissions S."/>
        </authorList>
    </citation>
    <scope>NUCLEOTIDE SEQUENCE [LARGE SCALE GENOMIC DNA]</scope>
    <source>
        <strain evidence="4">DSM 13078</strain>
    </source>
</reference>
<protein>
    <submittedName>
        <fullName evidence="3">Uncharacterized protein</fullName>
    </submittedName>
</protein>
<keyword evidence="2" id="KW-1133">Transmembrane helix</keyword>
<dbReference type="OrthoDB" id="214784at2157"/>
<dbReference type="RefSeq" id="WP_089785250.1">
    <property type="nucleotide sequence ID" value="NZ_FOKW01000001.1"/>
</dbReference>
<feature type="region of interest" description="Disordered" evidence="1">
    <location>
        <begin position="107"/>
        <end position="151"/>
    </location>
</feature>
<name>A0A1I1DHE2_NATHA</name>
<dbReference type="EMBL" id="FOKW01000001">
    <property type="protein sequence ID" value="SFB74244.1"/>
    <property type="molecule type" value="Genomic_DNA"/>
</dbReference>
<evidence type="ECO:0000313" key="3">
    <source>
        <dbReference type="EMBL" id="SFB74244.1"/>
    </source>
</evidence>
<feature type="transmembrane region" description="Helical" evidence="2">
    <location>
        <begin position="12"/>
        <end position="31"/>
    </location>
</feature>
<dbReference type="AlphaFoldDB" id="A0A1I1DHE2"/>
<feature type="compositionally biased region" description="Low complexity" evidence="1">
    <location>
        <begin position="121"/>
        <end position="134"/>
    </location>
</feature>
<gene>
    <name evidence="3" type="ORF">SAMN05444422_101646</name>
</gene>
<keyword evidence="2" id="KW-0812">Transmembrane</keyword>
<keyword evidence="2" id="KW-0472">Membrane</keyword>
<dbReference type="Proteomes" id="UP000199161">
    <property type="component" value="Unassembled WGS sequence"/>
</dbReference>
<sequence>MTTGPEIRTGKTLVPGVLAVALFGLMGLIVLNTPFGAGDGAVGFPEGISITSEIGYALFDLGALQSGAMAIPETETFLAAFLLIALTLDAALDASIVLAKREEEGEPVAALSSQDTGAGAGAAATAETGTGDRTAVTDGGDEAAESGGETR</sequence>
<organism evidence="3 4">
    <name type="scientific">Natronobacterium haloterrestre</name>
    <name type="common">Halobiforma haloterrestris</name>
    <dbReference type="NCBI Taxonomy" id="148448"/>
    <lineage>
        <taxon>Archaea</taxon>
        <taxon>Methanobacteriati</taxon>
        <taxon>Methanobacteriota</taxon>
        <taxon>Stenosarchaea group</taxon>
        <taxon>Halobacteria</taxon>
        <taxon>Halobacteriales</taxon>
        <taxon>Natrialbaceae</taxon>
        <taxon>Natronobacterium</taxon>
    </lineage>
</organism>